<name>A0ACB9QLY2_9MYRT</name>
<sequence>MDPDTPGTNYDASAPGPAKRKRGRPLNGSQLHPVGSVPTSNDITIGQVVSGFIEASFDGGYLLTLKAGNSETTMRGVVFKHGRYVPVSSENDVAPDVKMIKRCEIAQQRENLCNLHAAGGHSREKNGAAHHPLSFSPTLMSSGAKPLPPVSTQVTCPTPLRGNAMPVLLQQVTPANGLLVSNHSHPIPIQDAGLSSVGTHTPPVPILGSHTLNGSTLTKPSGNQDPVSTAEAQNQSVGEGSLSGVPFENLMTEVSRRIQHPTLPDGNQNEISLLIGNSNSTHDDEVSDADDQPLYVEPLQTRQPVLTSNPNLIPLQLDNDRSAKITQLFQAVQENATGNVLSQNQTPPPPSNPI</sequence>
<proteinExistence type="predicted"/>
<accession>A0ACB9QLY2</accession>
<evidence type="ECO:0000313" key="2">
    <source>
        <dbReference type="Proteomes" id="UP001057402"/>
    </source>
</evidence>
<gene>
    <name evidence="1" type="ORF">MLD38_022069</name>
</gene>
<dbReference type="Proteomes" id="UP001057402">
    <property type="component" value="Chromosome 6"/>
</dbReference>
<evidence type="ECO:0000313" key="1">
    <source>
        <dbReference type="EMBL" id="KAI4366154.1"/>
    </source>
</evidence>
<keyword evidence="2" id="KW-1185">Reference proteome</keyword>
<protein>
    <submittedName>
        <fullName evidence="1">Uncharacterized protein</fullName>
    </submittedName>
</protein>
<reference evidence="2" key="1">
    <citation type="journal article" date="2023" name="Front. Plant Sci.">
        <title>Chromosomal-level genome assembly of Melastoma candidum provides insights into trichome evolution.</title>
        <authorList>
            <person name="Zhong Y."/>
            <person name="Wu W."/>
            <person name="Sun C."/>
            <person name="Zou P."/>
            <person name="Liu Y."/>
            <person name="Dai S."/>
            <person name="Zhou R."/>
        </authorList>
    </citation>
    <scope>NUCLEOTIDE SEQUENCE [LARGE SCALE GENOMIC DNA]</scope>
</reference>
<comment type="caution">
    <text evidence="1">The sequence shown here is derived from an EMBL/GenBank/DDBJ whole genome shotgun (WGS) entry which is preliminary data.</text>
</comment>
<dbReference type="EMBL" id="CM042885">
    <property type="protein sequence ID" value="KAI4366154.1"/>
    <property type="molecule type" value="Genomic_DNA"/>
</dbReference>
<organism evidence="1 2">
    <name type="scientific">Melastoma candidum</name>
    <dbReference type="NCBI Taxonomy" id="119954"/>
    <lineage>
        <taxon>Eukaryota</taxon>
        <taxon>Viridiplantae</taxon>
        <taxon>Streptophyta</taxon>
        <taxon>Embryophyta</taxon>
        <taxon>Tracheophyta</taxon>
        <taxon>Spermatophyta</taxon>
        <taxon>Magnoliopsida</taxon>
        <taxon>eudicotyledons</taxon>
        <taxon>Gunneridae</taxon>
        <taxon>Pentapetalae</taxon>
        <taxon>rosids</taxon>
        <taxon>malvids</taxon>
        <taxon>Myrtales</taxon>
        <taxon>Melastomataceae</taxon>
        <taxon>Melastomatoideae</taxon>
        <taxon>Melastomateae</taxon>
        <taxon>Melastoma</taxon>
    </lineage>
</organism>